<dbReference type="AlphaFoldDB" id="Q9FTI5"/>
<gene>
    <name evidence="1" type="primary">P0410E01.24</name>
</gene>
<dbReference type="Proteomes" id="UP000817658">
    <property type="component" value="Chromosome 1"/>
</dbReference>
<proteinExistence type="predicted"/>
<name>Q9FTI5_ORYSJ</name>
<protein>
    <submittedName>
        <fullName evidence="1">Uncharacterized protein</fullName>
    </submittedName>
</protein>
<sequence>MPSPPPPLPPASIDKEEACNTFDEDDTDFNLPLIQSPVSMVYREDSIRRRRLAARTGKETIKVGEK</sequence>
<accession>Q9FTI5</accession>
<reference evidence="1" key="1">
    <citation type="journal article" date="2002" name="Nature">
        <title>The genome sequence and structure of rice chromosome 1.</title>
        <authorList>
            <person name="Sasaki T."/>
            <person name="Matsumoto T."/>
            <person name="Yamamoto K."/>
            <person name="Sakata K."/>
            <person name="Baba T."/>
            <person name="Katayose Y."/>
            <person name="Wu J."/>
            <person name="Niimura Y."/>
            <person name="Cheng Z."/>
            <person name="Nagamura Y."/>
            <person name="Antonio B.A."/>
            <person name="Kanamori H."/>
            <person name="Hosokawa S."/>
            <person name="Masukawa M."/>
            <person name="Arikawa K."/>
            <person name="Chiden Y."/>
            <person name="Hayashi M."/>
            <person name="Okamoto M."/>
            <person name="Ando T."/>
            <person name="Aoki H."/>
            <person name="Arita K."/>
            <person name="Hamada M."/>
            <person name="Harada C."/>
            <person name="Hijishita S."/>
            <person name="Honda M."/>
            <person name="Ichikawa Y."/>
            <person name="Idonuma A."/>
            <person name="Iijima M."/>
            <person name="Ikeda M."/>
            <person name="Ikeno M."/>
            <person name="Itoh S."/>
            <person name="Itoh T."/>
            <person name="Itoh Y."/>
            <person name="Itoh Y."/>
            <person name="Iwabuchi A."/>
            <person name="Kamiya K."/>
            <person name="Karasawa W."/>
            <person name="Katagiri S."/>
            <person name="Kikuta A."/>
            <person name="Kobayashi N."/>
            <person name="Kono I."/>
            <person name="Machita K."/>
            <person name="Maehara T."/>
            <person name="Mizuno H."/>
            <person name="Mizubayashi T."/>
            <person name="Mukai Y."/>
            <person name="Nagasaki H."/>
            <person name="Nakashima M."/>
            <person name="Nakama Y."/>
            <person name="Nakamichi Y."/>
            <person name="Nakamura M."/>
            <person name="Namiki N."/>
            <person name="Negishi M."/>
            <person name="Ohta I."/>
            <person name="Ono N."/>
            <person name="Saji S."/>
            <person name="Sakai K."/>
            <person name="Shibata M."/>
            <person name="Shimokawa T."/>
            <person name="Shomura A."/>
            <person name="Song J."/>
            <person name="Takazaki Y."/>
            <person name="Terasawa K."/>
            <person name="Tsuji K."/>
            <person name="Waki K."/>
            <person name="Yamagata H."/>
            <person name="Yamane H."/>
            <person name="Yoshiki S."/>
            <person name="Yoshihara R."/>
            <person name="Yukawa K."/>
            <person name="Zhong H."/>
            <person name="Iwama H."/>
            <person name="Endo T."/>
            <person name="Ito H."/>
            <person name="Hahn J.H."/>
            <person name="Kim H.I."/>
            <person name="Eun M.Y."/>
            <person name="Yano M."/>
            <person name="Jiang J."/>
            <person name="Gojobori T."/>
        </authorList>
    </citation>
    <scope>NUCLEOTIDE SEQUENCE [LARGE SCALE GENOMIC DNA]</scope>
</reference>
<organism evidence="1">
    <name type="scientific">Oryza sativa subsp. japonica</name>
    <name type="common">Rice</name>
    <dbReference type="NCBI Taxonomy" id="39947"/>
    <lineage>
        <taxon>Eukaryota</taxon>
        <taxon>Viridiplantae</taxon>
        <taxon>Streptophyta</taxon>
        <taxon>Embryophyta</taxon>
        <taxon>Tracheophyta</taxon>
        <taxon>Spermatophyta</taxon>
        <taxon>Magnoliopsida</taxon>
        <taxon>Liliopsida</taxon>
        <taxon>Poales</taxon>
        <taxon>Poaceae</taxon>
        <taxon>BOP clade</taxon>
        <taxon>Oryzoideae</taxon>
        <taxon>Oryzeae</taxon>
        <taxon>Oryzinae</taxon>
        <taxon>Oryza</taxon>
        <taxon>Oryza sativa</taxon>
    </lineage>
</organism>
<evidence type="ECO:0000313" key="1">
    <source>
        <dbReference type="EMBL" id="BAB17094.1"/>
    </source>
</evidence>
<dbReference type="EMBL" id="AP002866">
    <property type="protein sequence ID" value="BAB17094.1"/>
    <property type="molecule type" value="Genomic_DNA"/>
</dbReference>